<organism evidence="3 4">
    <name type="scientific">Sphingobium ummariense RL-3</name>
    <dbReference type="NCBI Taxonomy" id="1346791"/>
    <lineage>
        <taxon>Bacteria</taxon>
        <taxon>Pseudomonadati</taxon>
        <taxon>Pseudomonadota</taxon>
        <taxon>Alphaproteobacteria</taxon>
        <taxon>Sphingomonadales</taxon>
        <taxon>Sphingomonadaceae</taxon>
        <taxon>Sphingobium</taxon>
    </lineage>
</organism>
<feature type="region of interest" description="Disordered" evidence="1">
    <location>
        <begin position="43"/>
        <end position="70"/>
    </location>
</feature>
<dbReference type="OrthoDB" id="9811127at2"/>
<gene>
    <name evidence="3" type="ORF">M529_18755</name>
    <name evidence="2" type="ORF">M529_21790</name>
</gene>
<dbReference type="Proteomes" id="UP000015523">
    <property type="component" value="Unassembled WGS sequence"/>
</dbReference>
<evidence type="ECO:0000256" key="1">
    <source>
        <dbReference type="SAM" id="MobiDB-lite"/>
    </source>
</evidence>
<comment type="caution">
    <text evidence="3">The sequence shown here is derived from an EMBL/GenBank/DDBJ whole genome shotgun (WGS) entry which is preliminary data.</text>
</comment>
<dbReference type="PATRIC" id="fig|1346791.3.peg.3619"/>
<dbReference type="EMBL" id="AUWY01000120">
    <property type="protein sequence ID" value="EQB30393.1"/>
    <property type="molecule type" value="Genomic_DNA"/>
</dbReference>
<evidence type="ECO:0000313" key="3">
    <source>
        <dbReference type="EMBL" id="EQB30393.1"/>
    </source>
</evidence>
<evidence type="ECO:0000313" key="2">
    <source>
        <dbReference type="EMBL" id="EQB30089.1"/>
    </source>
</evidence>
<dbReference type="Pfam" id="PF11154">
    <property type="entry name" value="DUF2934"/>
    <property type="match status" value="1"/>
</dbReference>
<sequence>MSIEIQERIRRRAHAIWEAQGHPDGLAEEHWHQAEAEIAQADAMSQTSSPLATGVVRKEPGKSAKGEVAA</sequence>
<accession>T0KAC5</accession>
<feature type="compositionally biased region" description="Basic and acidic residues" evidence="1">
    <location>
        <begin position="56"/>
        <end position="70"/>
    </location>
</feature>
<protein>
    <recommendedName>
        <fullName evidence="5">DUF2934 domain-containing protein</fullName>
    </recommendedName>
</protein>
<evidence type="ECO:0000313" key="4">
    <source>
        <dbReference type="Proteomes" id="UP000015523"/>
    </source>
</evidence>
<dbReference type="AlphaFoldDB" id="T0KAC5"/>
<evidence type="ECO:0008006" key="5">
    <source>
        <dbReference type="Google" id="ProtNLM"/>
    </source>
</evidence>
<dbReference type="EMBL" id="AUWY01000127">
    <property type="protein sequence ID" value="EQB30089.1"/>
    <property type="molecule type" value="Genomic_DNA"/>
</dbReference>
<proteinExistence type="predicted"/>
<dbReference type="STRING" id="1346791.M529_18755"/>
<dbReference type="InterPro" id="IPR021327">
    <property type="entry name" value="DUF2934"/>
</dbReference>
<reference evidence="3 4" key="1">
    <citation type="journal article" date="2013" name="Genome Announc.">
        <title>Draft Genome Sequence of Sphingobium ummariense Strain RL-3, a Hexachlorocyclohexane-Degrading Bacterium.</title>
        <authorList>
            <person name="Kohli P."/>
            <person name="Dua A."/>
            <person name="Sangwan N."/>
            <person name="Oldach P."/>
            <person name="Khurana J.P."/>
            <person name="Lal R."/>
        </authorList>
    </citation>
    <scope>NUCLEOTIDE SEQUENCE [LARGE SCALE GENOMIC DNA]</scope>
    <source>
        <strain evidence="3 4">RL-3</strain>
    </source>
</reference>
<name>T0KAC5_9SPHN</name>
<keyword evidence="4" id="KW-1185">Reference proteome</keyword>
<dbReference type="RefSeq" id="WP_021319357.1">
    <property type="nucleotide sequence ID" value="NZ_AUWY01000120.1"/>
</dbReference>